<keyword evidence="7" id="KW-0732">Signal</keyword>
<dbReference type="Pfam" id="PF04241">
    <property type="entry name" value="DUF423"/>
    <property type="match status" value="1"/>
</dbReference>
<feature type="signal peptide" evidence="7">
    <location>
        <begin position="1"/>
        <end position="23"/>
    </location>
</feature>
<evidence type="ECO:0000256" key="2">
    <source>
        <dbReference type="ARBA" id="ARBA00009694"/>
    </source>
</evidence>
<gene>
    <name evidence="8" type="ORF">QNM18_07285</name>
</gene>
<name>A0ABT7EII8_9GAMM</name>
<feature type="chain" id="PRO_5047256484" evidence="7">
    <location>
        <begin position="24"/>
        <end position="122"/>
    </location>
</feature>
<feature type="transmembrane region" description="Helical" evidence="6">
    <location>
        <begin position="94"/>
        <end position="115"/>
    </location>
</feature>
<comment type="similarity">
    <text evidence="2">Belongs to the UPF0382 family.</text>
</comment>
<sequence length="122" mass="12983">MAKLFLLAGSVFCMLSVALGAFAAHGLKYHVSEHAVGIFKTAAEYQMTHGLALVAVALLMKWGMRLKWAGHAFIAGIVLFSGSLYLLALTGAKWLGPITPIGGTCFIIGWLILIVKAAKQPL</sequence>
<feature type="transmembrane region" description="Helical" evidence="6">
    <location>
        <begin position="47"/>
        <end position="64"/>
    </location>
</feature>
<dbReference type="InterPro" id="IPR006696">
    <property type="entry name" value="DUF423"/>
</dbReference>
<keyword evidence="4 6" id="KW-1133">Transmembrane helix</keyword>
<evidence type="ECO:0000256" key="7">
    <source>
        <dbReference type="SAM" id="SignalP"/>
    </source>
</evidence>
<keyword evidence="5 6" id="KW-0472">Membrane</keyword>
<dbReference type="PANTHER" id="PTHR43461:SF1">
    <property type="entry name" value="TRANSMEMBRANE PROTEIN 256"/>
    <property type="match status" value="1"/>
</dbReference>
<dbReference type="EMBL" id="JASJUT010000002">
    <property type="protein sequence ID" value="MDK2594849.1"/>
    <property type="molecule type" value="Genomic_DNA"/>
</dbReference>
<evidence type="ECO:0000256" key="5">
    <source>
        <dbReference type="ARBA" id="ARBA00023136"/>
    </source>
</evidence>
<dbReference type="Proteomes" id="UP001231915">
    <property type="component" value="Unassembled WGS sequence"/>
</dbReference>
<evidence type="ECO:0000256" key="3">
    <source>
        <dbReference type="ARBA" id="ARBA00022692"/>
    </source>
</evidence>
<organism evidence="8 9">
    <name type="scientific">Pseudoalteromonas obscura</name>
    <dbReference type="NCBI Taxonomy" id="3048491"/>
    <lineage>
        <taxon>Bacteria</taxon>
        <taxon>Pseudomonadati</taxon>
        <taxon>Pseudomonadota</taxon>
        <taxon>Gammaproteobacteria</taxon>
        <taxon>Alteromonadales</taxon>
        <taxon>Pseudoalteromonadaceae</taxon>
        <taxon>Pseudoalteromonas</taxon>
    </lineage>
</organism>
<feature type="transmembrane region" description="Helical" evidence="6">
    <location>
        <begin position="71"/>
        <end position="88"/>
    </location>
</feature>
<protein>
    <submittedName>
        <fullName evidence="8">DUF423 domain-containing protein</fullName>
    </submittedName>
</protein>
<proteinExistence type="inferred from homology"/>
<comment type="subcellular location">
    <subcellularLocation>
        <location evidence="1">Membrane</location>
        <topology evidence="1">Multi-pass membrane protein</topology>
    </subcellularLocation>
</comment>
<reference evidence="8 9" key="1">
    <citation type="submission" date="2023-05" db="EMBL/GenBank/DDBJ databases">
        <title>Pseudoalteromonas ardens sp. nov., Pseudoalteromonas obscura sp. nov., and Pseudoalteromonas umbrosa sp. nov., isolated from the coral Montipora capitata.</title>
        <authorList>
            <person name="Thomas E.M."/>
            <person name="Smith E.M."/>
            <person name="Papke E."/>
            <person name="Shlafstein M.D."/>
            <person name="Oline D.K."/>
            <person name="Videau P."/>
            <person name="Saw J.H."/>
            <person name="Strangman W.K."/>
            <person name="Ushijima B."/>
        </authorList>
    </citation>
    <scope>NUCLEOTIDE SEQUENCE [LARGE SCALE GENOMIC DNA]</scope>
    <source>
        <strain evidence="8 9">P94</strain>
    </source>
</reference>
<evidence type="ECO:0000256" key="4">
    <source>
        <dbReference type="ARBA" id="ARBA00022989"/>
    </source>
</evidence>
<dbReference type="RefSeq" id="WP_284136768.1">
    <property type="nucleotide sequence ID" value="NZ_JASJUT010000002.1"/>
</dbReference>
<comment type="caution">
    <text evidence="8">The sequence shown here is derived from an EMBL/GenBank/DDBJ whole genome shotgun (WGS) entry which is preliminary data.</text>
</comment>
<evidence type="ECO:0000256" key="6">
    <source>
        <dbReference type="SAM" id="Phobius"/>
    </source>
</evidence>
<evidence type="ECO:0000313" key="9">
    <source>
        <dbReference type="Proteomes" id="UP001231915"/>
    </source>
</evidence>
<dbReference type="PANTHER" id="PTHR43461">
    <property type="entry name" value="TRANSMEMBRANE PROTEIN 256"/>
    <property type="match status" value="1"/>
</dbReference>
<keyword evidence="3 6" id="KW-0812">Transmembrane</keyword>
<keyword evidence="9" id="KW-1185">Reference proteome</keyword>
<evidence type="ECO:0000256" key="1">
    <source>
        <dbReference type="ARBA" id="ARBA00004141"/>
    </source>
</evidence>
<evidence type="ECO:0000313" key="8">
    <source>
        <dbReference type="EMBL" id="MDK2594849.1"/>
    </source>
</evidence>
<accession>A0ABT7EII8</accession>